<dbReference type="PANTHER" id="PTHR37820:SF1">
    <property type="entry name" value="CELL DIVISION PROTEIN FTSQ"/>
    <property type="match status" value="1"/>
</dbReference>
<dbReference type="InterPro" id="IPR026580">
    <property type="entry name" value="DivIB"/>
</dbReference>
<dbReference type="InterPro" id="IPR005548">
    <property type="entry name" value="Cell_div_FtsQ/DivIB_C"/>
</dbReference>
<comment type="function">
    <text evidence="8">Cell division protein that may be involved in stabilizing or promoting the assembly of the division complex.</text>
</comment>
<evidence type="ECO:0000256" key="2">
    <source>
        <dbReference type="ARBA" id="ARBA00022475"/>
    </source>
</evidence>
<dbReference type="Pfam" id="PF08478">
    <property type="entry name" value="POTRA_1"/>
    <property type="match status" value="1"/>
</dbReference>
<sequence length="254" mass="29351">MKKNNVYSFNQKVQQLKMMQNRKIKASRRKKALVICILIIIILLVCILFLNRSAKISKISVKGNETVSQSEIISLANLSSKDNYWNLHKEDITKKIKKNKKIKEVNVSNKFPNQVVIDVKEHKTIAYKVKDNYYYPILENGTMLDKVINNQDKENVPVIKQVTGNDEYLLEKLISELKTLPIEIQNKISEIHFSPTDVENSQIILYTTDGFTVSALITDFSRKMKFYPSIIKKLDPKQHPVIHLEDAIYANGEL</sequence>
<evidence type="ECO:0000256" key="3">
    <source>
        <dbReference type="ARBA" id="ARBA00022618"/>
    </source>
</evidence>
<dbReference type="PANTHER" id="PTHR37820">
    <property type="entry name" value="CELL DIVISION PROTEIN DIVIB"/>
    <property type="match status" value="1"/>
</dbReference>
<evidence type="ECO:0000256" key="5">
    <source>
        <dbReference type="ARBA" id="ARBA00022989"/>
    </source>
</evidence>
<dbReference type="RefSeq" id="WP_320483538.1">
    <property type="nucleotide sequence ID" value="NZ_JAXCMD010000010.1"/>
</dbReference>
<evidence type="ECO:0000256" key="6">
    <source>
        <dbReference type="ARBA" id="ARBA00023136"/>
    </source>
</evidence>
<comment type="subcellular location">
    <subcellularLocation>
        <location evidence="8">Cell membrane</location>
        <topology evidence="8">Single-pass type II membrane protein</topology>
    </subcellularLocation>
    <subcellularLocation>
        <location evidence="1">Membrane</location>
    </subcellularLocation>
    <text evidence="8">Localizes to the division septum.</text>
</comment>
<dbReference type="HAMAP" id="MF_00912">
    <property type="entry name" value="DivIB"/>
    <property type="match status" value="1"/>
</dbReference>
<dbReference type="GO" id="GO:0043093">
    <property type="term" value="P:FtsZ-dependent cytokinesis"/>
    <property type="evidence" value="ECO:0007669"/>
    <property type="project" value="UniProtKB-UniRule"/>
</dbReference>
<dbReference type="InterPro" id="IPR034746">
    <property type="entry name" value="POTRA"/>
</dbReference>
<accession>A0AAW9GNR9</accession>
<keyword evidence="3 8" id="KW-0132">Cell division</keyword>
<evidence type="ECO:0000313" key="11">
    <source>
        <dbReference type="Proteomes" id="UP001274571"/>
    </source>
</evidence>
<dbReference type="PROSITE" id="PS51779">
    <property type="entry name" value="POTRA"/>
    <property type="match status" value="1"/>
</dbReference>
<reference evidence="10" key="1">
    <citation type="submission" date="2023-11" db="EMBL/GenBank/DDBJ databases">
        <title>Genome Sequence of Bacillus thuringiensis stain BLB 30AF.</title>
        <authorList>
            <person name="Farhat A."/>
        </authorList>
    </citation>
    <scope>NUCLEOTIDE SEQUENCE</scope>
    <source>
        <strain evidence="10">BLB30AF</strain>
    </source>
</reference>
<protein>
    <recommendedName>
        <fullName evidence="8">Cell division protein DivIB</fullName>
    </recommendedName>
</protein>
<dbReference type="Proteomes" id="UP001274571">
    <property type="component" value="Unassembled WGS sequence"/>
</dbReference>
<evidence type="ECO:0000256" key="1">
    <source>
        <dbReference type="ARBA" id="ARBA00004370"/>
    </source>
</evidence>
<keyword evidence="5 8" id="KW-1133">Transmembrane helix</keyword>
<keyword evidence="2 8" id="KW-1003">Cell membrane</keyword>
<evidence type="ECO:0000259" key="9">
    <source>
        <dbReference type="PROSITE" id="PS51779"/>
    </source>
</evidence>
<gene>
    <name evidence="8" type="primary">divIB</name>
    <name evidence="10" type="ORF">SOH20_25660</name>
</gene>
<feature type="domain" description="POTRA" evidence="9">
    <location>
        <begin position="54"/>
        <end position="122"/>
    </location>
</feature>
<keyword evidence="7 8" id="KW-0131">Cell cycle</keyword>
<keyword evidence="6 8" id="KW-0472">Membrane</keyword>
<name>A0AAW9GNR9_BACTU</name>
<proteinExistence type="inferred from homology"/>
<dbReference type="GO" id="GO:0005886">
    <property type="term" value="C:plasma membrane"/>
    <property type="evidence" value="ECO:0007669"/>
    <property type="project" value="UniProtKB-SubCell"/>
</dbReference>
<dbReference type="Pfam" id="PF03799">
    <property type="entry name" value="FtsQ_DivIB_C"/>
    <property type="match status" value="1"/>
</dbReference>
<dbReference type="InterPro" id="IPR050487">
    <property type="entry name" value="FtsQ_DivIB"/>
</dbReference>
<keyword evidence="4 8" id="KW-0812">Transmembrane</keyword>
<evidence type="ECO:0000256" key="8">
    <source>
        <dbReference type="HAMAP-Rule" id="MF_00912"/>
    </source>
</evidence>
<dbReference type="Gene3D" id="3.10.20.310">
    <property type="entry name" value="membrane protein fhac"/>
    <property type="match status" value="1"/>
</dbReference>
<comment type="caution">
    <text evidence="10">The sequence shown here is derived from an EMBL/GenBank/DDBJ whole genome shotgun (WGS) entry which is preliminary data.</text>
</comment>
<organism evidence="10 11">
    <name type="scientific">Bacillus thuringiensis</name>
    <dbReference type="NCBI Taxonomy" id="1428"/>
    <lineage>
        <taxon>Bacteria</taxon>
        <taxon>Bacillati</taxon>
        <taxon>Bacillota</taxon>
        <taxon>Bacilli</taxon>
        <taxon>Bacillales</taxon>
        <taxon>Bacillaceae</taxon>
        <taxon>Bacillus</taxon>
        <taxon>Bacillus cereus group</taxon>
    </lineage>
</organism>
<dbReference type="Gene3D" id="3.40.50.10960">
    <property type="match status" value="1"/>
</dbReference>
<evidence type="ECO:0000256" key="7">
    <source>
        <dbReference type="ARBA" id="ARBA00023306"/>
    </source>
</evidence>
<dbReference type="AlphaFoldDB" id="A0AAW9GNR9"/>
<comment type="similarity">
    <text evidence="8">Belongs to the FtsQ/DivIB family. DivIB subfamily.</text>
</comment>
<dbReference type="InterPro" id="IPR013685">
    <property type="entry name" value="POTRA_FtsQ_type"/>
</dbReference>
<dbReference type="EMBL" id="JAXCMD010000010">
    <property type="protein sequence ID" value="MDY0854256.1"/>
    <property type="molecule type" value="Genomic_DNA"/>
</dbReference>
<evidence type="ECO:0000256" key="4">
    <source>
        <dbReference type="ARBA" id="ARBA00022692"/>
    </source>
</evidence>
<dbReference type="GO" id="GO:0032153">
    <property type="term" value="C:cell division site"/>
    <property type="evidence" value="ECO:0007669"/>
    <property type="project" value="UniProtKB-UniRule"/>
</dbReference>
<evidence type="ECO:0000313" key="10">
    <source>
        <dbReference type="EMBL" id="MDY0854256.1"/>
    </source>
</evidence>